<sequence length="272" mass="31127">MIPRTPYRTLRHGLRGYNIRARWTPLLPSYQFSRNDSNGSPFMNHGRSSFSSGATYTPEQATILSAALSHVPTQGFTDSALLMGVKDAGYLDVTTNLFPQGPFDIVKYHLVTQRERLGEFATSEEWKEVQSSKQRFGTTDKIRALCIERLRRNRNIIHRWPEAIALMKYPTNLQSSTLELFSLADTMWNITGDTTVDVSWYTKRCILSSIYAATEVYMTQDKSESFANTWTFLDRRLADSRSMGTTIGRMGQYVDYARYNIINVLRSKGLKI</sequence>
<dbReference type="Gene3D" id="1.10.357.10">
    <property type="entry name" value="Tetracycline Repressor, domain 2"/>
    <property type="match status" value="1"/>
</dbReference>
<comment type="similarity">
    <text evidence="3 8">Belongs to the COQ9 family.</text>
</comment>
<keyword evidence="4 8" id="KW-0831">Ubiquinone biosynthesis</keyword>
<dbReference type="FunFam" id="1.10.357.10:FF:000004">
    <property type="entry name" value="Ubiquinone biosynthesis protein COQ9, mitochondrial"/>
    <property type="match status" value="1"/>
</dbReference>
<evidence type="ECO:0000256" key="3">
    <source>
        <dbReference type="ARBA" id="ARBA00010766"/>
    </source>
</evidence>
<dbReference type="GO" id="GO:0006744">
    <property type="term" value="P:ubiquinone biosynthetic process"/>
    <property type="evidence" value="ECO:0007669"/>
    <property type="project" value="UniProtKB-UniRule"/>
</dbReference>
<keyword evidence="6 8" id="KW-0446">Lipid-binding</keyword>
<dbReference type="PANTHER" id="PTHR21427">
    <property type="entry name" value="UBIQUINONE BIOSYNTHESIS PROTEIN COQ9, MITOCHONDRIAL"/>
    <property type="match status" value="1"/>
</dbReference>
<comment type="caution">
    <text evidence="10">The sequence shown here is derived from an EMBL/GenBank/DDBJ whole genome shotgun (WGS) entry which is preliminary data.</text>
</comment>
<name>A0AAV9UYV2_9PEZI</name>
<organism evidence="10 11">
    <name type="scientific">Orbilia brochopaga</name>
    <dbReference type="NCBI Taxonomy" id="3140254"/>
    <lineage>
        <taxon>Eukaryota</taxon>
        <taxon>Fungi</taxon>
        <taxon>Dikarya</taxon>
        <taxon>Ascomycota</taxon>
        <taxon>Pezizomycotina</taxon>
        <taxon>Orbiliomycetes</taxon>
        <taxon>Orbiliales</taxon>
        <taxon>Orbiliaceae</taxon>
        <taxon>Orbilia</taxon>
    </lineage>
</organism>
<dbReference type="GO" id="GO:0008289">
    <property type="term" value="F:lipid binding"/>
    <property type="evidence" value="ECO:0007669"/>
    <property type="project" value="UniProtKB-UniRule"/>
</dbReference>
<dbReference type="GO" id="GO:0005743">
    <property type="term" value="C:mitochondrial inner membrane"/>
    <property type="evidence" value="ECO:0007669"/>
    <property type="project" value="TreeGrafter"/>
</dbReference>
<evidence type="ECO:0000256" key="4">
    <source>
        <dbReference type="ARBA" id="ARBA00022688"/>
    </source>
</evidence>
<keyword evidence="5" id="KW-0809">Transit peptide</keyword>
<keyword evidence="10" id="KW-0830">Ubiquinone</keyword>
<protein>
    <recommendedName>
        <fullName evidence="8">Ubiquinone biosynthesis protein</fullName>
    </recommendedName>
</protein>
<keyword evidence="7 8" id="KW-0496">Mitochondrion</keyword>
<evidence type="ECO:0000256" key="6">
    <source>
        <dbReference type="ARBA" id="ARBA00023121"/>
    </source>
</evidence>
<proteinExistence type="inferred from homology"/>
<comment type="pathway">
    <text evidence="2 8">Cofactor biosynthesis; ubiquinone biosynthesis.</text>
</comment>
<gene>
    <name evidence="10" type="primary">COQ9</name>
    <name evidence="10" type="ORF">TWF696_004814</name>
</gene>
<evidence type="ECO:0000256" key="5">
    <source>
        <dbReference type="ARBA" id="ARBA00022946"/>
    </source>
</evidence>
<reference evidence="10 11" key="1">
    <citation type="submission" date="2019-10" db="EMBL/GenBank/DDBJ databases">
        <authorList>
            <person name="Palmer J.M."/>
        </authorList>
    </citation>
    <scope>NUCLEOTIDE SEQUENCE [LARGE SCALE GENOMIC DNA]</scope>
    <source>
        <strain evidence="10 11">TWF696</strain>
    </source>
</reference>
<feature type="domain" description="COQ9 C-terminal" evidence="9">
    <location>
        <begin position="175"/>
        <end position="243"/>
    </location>
</feature>
<comment type="function">
    <text evidence="8">Membrane-associated protein that warps the membrane surface to access and bind aromatic isoprenes with high specificity, including ubiquinone (CoQ) isoprene intermediates and presents them directly to Coq7, therefore facilitating the Coq7-mediated hydroxylase step. Participates in the biosynthesis of coenzyme Q, also named ubiquinone, an essential lipid-soluble electron transporter for aerobic cellular respiration.</text>
</comment>
<dbReference type="EMBL" id="JAVHNQ010000003">
    <property type="protein sequence ID" value="KAK6352811.1"/>
    <property type="molecule type" value="Genomic_DNA"/>
</dbReference>
<evidence type="ECO:0000313" key="10">
    <source>
        <dbReference type="EMBL" id="KAK6352811.1"/>
    </source>
</evidence>
<evidence type="ECO:0000256" key="7">
    <source>
        <dbReference type="ARBA" id="ARBA00023128"/>
    </source>
</evidence>
<dbReference type="InterPro" id="IPR013718">
    <property type="entry name" value="COQ9_C"/>
</dbReference>
<dbReference type="Proteomes" id="UP001375240">
    <property type="component" value="Unassembled WGS sequence"/>
</dbReference>
<evidence type="ECO:0000313" key="11">
    <source>
        <dbReference type="Proteomes" id="UP001375240"/>
    </source>
</evidence>
<dbReference type="AlphaFoldDB" id="A0AAV9UYV2"/>
<evidence type="ECO:0000256" key="2">
    <source>
        <dbReference type="ARBA" id="ARBA00004749"/>
    </source>
</evidence>
<evidence type="ECO:0000256" key="1">
    <source>
        <dbReference type="ARBA" id="ARBA00004173"/>
    </source>
</evidence>
<dbReference type="NCBIfam" id="TIGR02396">
    <property type="entry name" value="diverge_rpsU"/>
    <property type="match status" value="1"/>
</dbReference>
<dbReference type="InterPro" id="IPR012762">
    <property type="entry name" value="Ubiq_biosynth_COQ9"/>
</dbReference>
<accession>A0AAV9UYV2</accession>
<dbReference type="PANTHER" id="PTHR21427:SF19">
    <property type="entry name" value="UBIQUINONE BIOSYNTHESIS PROTEIN COQ9, MITOCHONDRIAL"/>
    <property type="match status" value="1"/>
</dbReference>
<keyword evidence="11" id="KW-1185">Reference proteome</keyword>
<evidence type="ECO:0000256" key="8">
    <source>
        <dbReference type="RuleBase" id="RU366063"/>
    </source>
</evidence>
<evidence type="ECO:0000259" key="9">
    <source>
        <dbReference type="Pfam" id="PF08511"/>
    </source>
</evidence>
<comment type="subcellular location">
    <subcellularLocation>
        <location evidence="1 8">Mitochondrion</location>
    </subcellularLocation>
</comment>
<dbReference type="Pfam" id="PF08511">
    <property type="entry name" value="COQ9"/>
    <property type="match status" value="1"/>
</dbReference>